<sequence length="73" mass="8224">MSRVRETCLKRSDVEWALHAQMRNPQRLSQSSGQFVADIKEIYANASKGSRQQIFLGSEEVAAAQNMPTENAR</sequence>
<dbReference type="AlphaFoldDB" id="A0A093VT14"/>
<protein>
    <submittedName>
        <fullName evidence="1">Uncharacterized protein</fullName>
    </submittedName>
</protein>
<dbReference type="EMBL" id="JPOX01000008">
    <property type="protein sequence ID" value="KFX49776.1"/>
    <property type="molecule type" value="Genomic_DNA"/>
</dbReference>
<name>A0A093VT14_TALMA</name>
<gene>
    <name evidence="1" type="ORF">GQ26_0080190</name>
</gene>
<organism evidence="1">
    <name type="scientific">Talaromyces marneffei PM1</name>
    <dbReference type="NCBI Taxonomy" id="1077442"/>
    <lineage>
        <taxon>Eukaryota</taxon>
        <taxon>Fungi</taxon>
        <taxon>Dikarya</taxon>
        <taxon>Ascomycota</taxon>
        <taxon>Pezizomycotina</taxon>
        <taxon>Eurotiomycetes</taxon>
        <taxon>Eurotiomycetidae</taxon>
        <taxon>Eurotiales</taxon>
        <taxon>Trichocomaceae</taxon>
        <taxon>Talaromyces</taxon>
        <taxon>Talaromyces sect. Talaromyces</taxon>
    </lineage>
</organism>
<reference evidence="1" key="1">
    <citation type="journal article" date="2014" name="PLoS Genet.">
        <title>Signature Gene Expression Reveals Novel Clues to the Molecular Mechanisms of Dimorphic Transition in Penicillium marneffei.</title>
        <authorList>
            <person name="Yang E."/>
            <person name="Wang G."/>
            <person name="Cai J."/>
            <person name="Woo P.C."/>
            <person name="Lau S.K."/>
            <person name="Yuen K.-Y."/>
            <person name="Chow W.-N."/>
            <person name="Lin X."/>
        </authorList>
    </citation>
    <scope>NUCLEOTIDE SEQUENCE [LARGE SCALE GENOMIC DNA]</scope>
    <source>
        <strain evidence="1">PM1</strain>
    </source>
</reference>
<comment type="caution">
    <text evidence="1">The sequence shown here is derived from an EMBL/GenBank/DDBJ whole genome shotgun (WGS) entry which is preliminary data.</text>
</comment>
<accession>A0A093VT14</accession>
<dbReference type="HOGENOM" id="CLU_2706496_0_0_1"/>
<proteinExistence type="predicted"/>
<evidence type="ECO:0000313" key="1">
    <source>
        <dbReference type="EMBL" id="KFX49776.1"/>
    </source>
</evidence>